<sequence length="714" mass="82119">MEWLKELNEQQKEAVLSTEGPLLVLAGAGSGKTRVITYRIAYILSMGLADPDNILAITFTNKAADEMKERIKKLVSTKSFAEMWVSTFHAACARILRMEAHNIGFSNNFVIFDTQDRNQILRECFNKLNIDTEKLDIRYVSRLISNYKNQLIGPSDVSRYSDVDARIIEVYKLYNKLLKEYNAFDFDDLLYYTVVLFETNPDILEKYQNKFKYILVDEYQDTNYAQFYFIYLLSQKHMNVCVVGDDDQSIYSFRGANIKNILEFEKVFSNAKVIKLEKNYRSTKTILSAANEVIKHNYYRKSKMLWTDNHEGEKIFLYSAFDEVNEAEFVAASIKNLIENGVLPSQIGVLYRTNAQSVNFENALSAYSVPYKVVGALRFYERKEIKDIIAYLRLITNSHDDLSLFRIINVPRRGIGNSTLEKIKVLSEEYGVSAYTILLERAKFDFDKKTYEKLNSFVSLIEDLKAEAENLSVSQTIKLVLDRTGYLESLLSSKSEEEFQRAKNIEQLISAAAIFEEENEEPTVQNFLNSITLSSEEEDTQKEEKVSLMTVHAAKGLEFEVVFLTGLEEGLFPLVRAEEALEAEKELEEERRLCYVAITRAKKLLVLTYANNRRVFGRFSFRQKSCFIDEIPQKYIQNIYGPITKICHTLSAGINQVDDASISNLQVGNKVQHGKFGVGKVIWLSDDMKEVVVEFEEIGQKRLLLSYANLKRIG</sequence>
<dbReference type="FunFam" id="1.10.486.10:FF:000003">
    <property type="entry name" value="ATP-dependent DNA helicase"/>
    <property type="match status" value="1"/>
</dbReference>
<keyword evidence="2 11" id="KW-0547">Nucleotide-binding</keyword>
<evidence type="ECO:0000259" key="13">
    <source>
        <dbReference type="PROSITE" id="PS51217"/>
    </source>
</evidence>
<dbReference type="SUPFAM" id="SSF52540">
    <property type="entry name" value="P-loop containing nucleoside triphosphate hydrolases"/>
    <property type="match status" value="1"/>
</dbReference>
<dbReference type="Gene3D" id="1.10.486.10">
    <property type="entry name" value="PCRA, domain 4"/>
    <property type="match status" value="1"/>
</dbReference>
<evidence type="ECO:0000313" key="14">
    <source>
        <dbReference type="EMBL" id="ADQ04639.1"/>
    </source>
</evidence>
<evidence type="ECO:0000256" key="7">
    <source>
        <dbReference type="ARBA" id="ARBA00023235"/>
    </source>
</evidence>
<dbReference type="CDD" id="cd17932">
    <property type="entry name" value="DEXQc_UvrD"/>
    <property type="match status" value="1"/>
</dbReference>
<dbReference type="EMBL" id="CP002216">
    <property type="protein sequence ID" value="ADQ04639.1"/>
    <property type="molecule type" value="Genomic_DNA"/>
</dbReference>
<dbReference type="EC" id="5.6.2.4" evidence="9"/>
<keyword evidence="7" id="KW-0413">Isomerase</keyword>
<dbReference type="eggNOG" id="COG0210">
    <property type="taxonomic scope" value="Bacteria"/>
</dbReference>
<dbReference type="GO" id="GO:0005829">
    <property type="term" value="C:cytosol"/>
    <property type="evidence" value="ECO:0007669"/>
    <property type="project" value="TreeGrafter"/>
</dbReference>
<dbReference type="GO" id="GO:0033202">
    <property type="term" value="C:DNA helicase complex"/>
    <property type="evidence" value="ECO:0007669"/>
    <property type="project" value="TreeGrafter"/>
</dbReference>
<dbReference type="InterPro" id="IPR014017">
    <property type="entry name" value="DNA_helicase_UvrD-like_C"/>
</dbReference>
<dbReference type="InterPro" id="IPR000212">
    <property type="entry name" value="DNA_helicase_UvrD/REP"/>
</dbReference>
<dbReference type="PANTHER" id="PTHR11070:SF2">
    <property type="entry name" value="ATP-DEPENDENT DNA HELICASE SRS2"/>
    <property type="match status" value="1"/>
</dbReference>
<dbReference type="GO" id="GO:0043138">
    <property type="term" value="F:3'-5' DNA helicase activity"/>
    <property type="evidence" value="ECO:0007669"/>
    <property type="project" value="UniProtKB-EC"/>
</dbReference>
<dbReference type="Pfam" id="PF13361">
    <property type="entry name" value="UvrD_C"/>
    <property type="match status" value="1"/>
</dbReference>
<reference evidence="14 15" key="2">
    <citation type="journal article" date="2011" name="J. Bacteriol.">
        <title>Complete genome sequences for the anaerobic, extremely thermophilic plant biomass-degrading bacteria Caldicellulosiruptor hydrothermalis, Caldicellulosiruptor kristjanssonii, Caldicellulosiruptor kronotskyensis, Caldicellulosiruptor owensenis, and Caldicellulosiruptor lactoaceticus.</title>
        <authorList>
            <person name="Blumer-Schuette S.E."/>
            <person name="Ozdemir I."/>
            <person name="Mistry D."/>
            <person name="Lucas S."/>
            <person name="Lapidus A."/>
            <person name="Cheng J.F."/>
            <person name="Goodwin L.A."/>
            <person name="Pitluck S."/>
            <person name="Land M.L."/>
            <person name="Hauser L.J."/>
            <person name="Woyke T."/>
            <person name="Mikhailova N."/>
            <person name="Pati A."/>
            <person name="Kyrpides N.C."/>
            <person name="Ivanova N."/>
            <person name="Detter J.C."/>
            <person name="Walston-Davenport K."/>
            <person name="Han S."/>
            <person name="Adams M.W."/>
            <person name="Kelly R.M."/>
        </authorList>
    </citation>
    <scope>NUCLEOTIDE SEQUENCE [LARGE SCALE GENOMIC DNA]</scope>
    <source>
        <strain evidence="15">ATCC 700167 / DSM 13100 / OL</strain>
    </source>
</reference>
<comment type="similarity">
    <text evidence="1">Belongs to the helicase family. UvrD subfamily.</text>
</comment>
<dbReference type="AlphaFoldDB" id="E4Q180"/>
<dbReference type="GO" id="GO:0000725">
    <property type="term" value="P:recombinational repair"/>
    <property type="evidence" value="ECO:0007669"/>
    <property type="project" value="TreeGrafter"/>
</dbReference>
<dbReference type="OrthoDB" id="9810135at2"/>
<keyword evidence="6" id="KW-0238">DNA-binding</keyword>
<dbReference type="PANTHER" id="PTHR11070">
    <property type="entry name" value="UVRD / RECB / PCRA DNA HELICASE FAMILY MEMBER"/>
    <property type="match status" value="1"/>
</dbReference>
<evidence type="ECO:0000256" key="9">
    <source>
        <dbReference type="ARBA" id="ARBA00034808"/>
    </source>
</evidence>
<feature type="domain" description="UvrD-like helicase ATP-binding" evidence="12">
    <location>
        <begin position="5"/>
        <end position="283"/>
    </location>
</feature>
<accession>E4Q180</accession>
<dbReference type="PROSITE" id="PS51217">
    <property type="entry name" value="UVRD_HELICASE_CTER"/>
    <property type="match status" value="1"/>
</dbReference>
<evidence type="ECO:0000256" key="3">
    <source>
        <dbReference type="ARBA" id="ARBA00022801"/>
    </source>
</evidence>
<evidence type="ECO:0000256" key="2">
    <source>
        <dbReference type="ARBA" id="ARBA00022741"/>
    </source>
</evidence>
<comment type="catalytic activity">
    <reaction evidence="8">
        <text>Couples ATP hydrolysis with the unwinding of duplex DNA by translocating in the 3'-5' direction.</text>
        <dbReference type="EC" id="5.6.2.4"/>
    </reaction>
</comment>
<protein>
    <recommendedName>
        <fullName evidence="9">DNA 3'-5' helicase</fullName>
        <ecNumber evidence="9">5.6.2.4</ecNumber>
    </recommendedName>
</protein>
<evidence type="ECO:0000256" key="8">
    <source>
        <dbReference type="ARBA" id="ARBA00034617"/>
    </source>
</evidence>
<dbReference type="KEGG" id="cow:Calow_1076"/>
<dbReference type="InterPro" id="IPR013986">
    <property type="entry name" value="DExx_box_DNA_helicase_dom_sf"/>
</dbReference>
<dbReference type="InterPro" id="IPR027417">
    <property type="entry name" value="P-loop_NTPase"/>
</dbReference>
<keyword evidence="3 11" id="KW-0378">Hydrolase</keyword>
<name>E4Q180_CALOW</name>
<proteinExistence type="inferred from homology"/>
<dbReference type="Gene3D" id="1.10.10.160">
    <property type="match status" value="1"/>
</dbReference>
<evidence type="ECO:0000256" key="4">
    <source>
        <dbReference type="ARBA" id="ARBA00022806"/>
    </source>
</evidence>
<keyword evidence="15" id="KW-1185">Reference proteome</keyword>
<feature type="domain" description="UvrD-like helicase C-terminal" evidence="13">
    <location>
        <begin position="284"/>
        <end position="556"/>
    </location>
</feature>
<evidence type="ECO:0000256" key="6">
    <source>
        <dbReference type="ARBA" id="ARBA00023125"/>
    </source>
</evidence>
<keyword evidence="4 11" id="KW-0347">Helicase</keyword>
<dbReference type="PROSITE" id="PS51198">
    <property type="entry name" value="UVRD_HELICASE_ATP_BIND"/>
    <property type="match status" value="1"/>
</dbReference>
<keyword evidence="5 11" id="KW-0067">ATP-binding</keyword>
<dbReference type="Gene3D" id="3.40.50.300">
    <property type="entry name" value="P-loop containing nucleotide triphosphate hydrolases"/>
    <property type="match status" value="2"/>
</dbReference>
<evidence type="ECO:0000259" key="12">
    <source>
        <dbReference type="PROSITE" id="PS51198"/>
    </source>
</evidence>
<dbReference type="GO" id="GO:0005524">
    <property type="term" value="F:ATP binding"/>
    <property type="evidence" value="ECO:0007669"/>
    <property type="project" value="UniProtKB-UniRule"/>
</dbReference>
<dbReference type="GO" id="GO:0003677">
    <property type="term" value="F:DNA binding"/>
    <property type="evidence" value="ECO:0007669"/>
    <property type="project" value="UniProtKB-KW"/>
</dbReference>
<gene>
    <name evidence="14" type="ordered locus">Calow_1076</name>
</gene>
<dbReference type="RefSeq" id="WP_013412019.1">
    <property type="nucleotide sequence ID" value="NC_014657.1"/>
</dbReference>
<dbReference type="HOGENOM" id="CLU_004585_5_2_9"/>
<feature type="binding site" evidence="11">
    <location>
        <begin position="26"/>
        <end position="33"/>
    </location>
    <ligand>
        <name>ATP</name>
        <dbReference type="ChEBI" id="CHEBI:30616"/>
    </ligand>
</feature>
<evidence type="ECO:0000256" key="11">
    <source>
        <dbReference type="PROSITE-ProRule" id="PRU00560"/>
    </source>
</evidence>
<evidence type="ECO:0000256" key="10">
    <source>
        <dbReference type="ARBA" id="ARBA00048988"/>
    </source>
</evidence>
<dbReference type="GO" id="GO:0016887">
    <property type="term" value="F:ATP hydrolysis activity"/>
    <property type="evidence" value="ECO:0007669"/>
    <property type="project" value="RHEA"/>
</dbReference>
<organism evidence="14 15">
    <name type="scientific">Caldicellulosiruptor owensensis (strain ATCC 700167 / DSM 13100 / OL)</name>
    <dbReference type="NCBI Taxonomy" id="632518"/>
    <lineage>
        <taxon>Bacteria</taxon>
        <taxon>Bacillati</taxon>
        <taxon>Bacillota</taxon>
        <taxon>Bacillota incertae sedis</taxon>
        <taxon>Caldicellulosiruptorales</taxon>
        <taxon>Caldicellulosiruptoraceae</taxon>
        <taxon>Caldicellulosiruptor</taxon>
    </lineage>
</organism>
<comment type="catalytic activity">
    <reaction evidence="10">
        <text>ATP + H2O = ADP + phosphate + H(+)</text>
        <dbReference type="Rhea" id="RHEA:13065"/>
        <dbReference type="ChEBI" id="CHEBI:15377"/>
        <dbReference type="ChEBI" id="CHEBI:15378"/>
        <dbReference type="ChEBI" id="CHEBI:30616"/>
        <dbReference type="ChEBI" id="CHEBI:43474"/>
        <dbReference type="ChEBI" id="CHEBI:456216"/>
        <dbReference type="EC" id="5.6.2.4"/>
    </reaction>
</comment>
<evidence type="ECO:0000256" key="1">
    <source>
        <dbReference type="ARBA" id="ARBA00009922"/>
    </source>
</evidence>
<dbReference type="InterPro" id="IPR014016">
    <property type="entry name" value="UvrD-like_ATP-bd"/>
</dbReference>
<dbReference type="Pfam" id="PF00580">
    <property type="entry name" value="UvrD-helicase"/>
    <property type="match status" value="1"/>
</dbReference>
<dbReference type="Pfam" id="PF21196">
    <property type="entry name" value="PcrA_UvrD_tudor"/>
    <property type="match status" value="1"/>
</dbReference>
<evidence type="ECO:0000313" key="15">
    <source>
        <dbReference type="Proteomes" id="UP000006889"/>
    </source>
</evidence>
<dbReference type="Proteomes" id="UP000006889">
    <property type="component" value="Chromosome"/>
</dbReference>
<reference key="1">
    <citation type="submission" date="2010-09" db="EMBL/GenBank/DDBJ databases">
        <title>Complete sequence of Caldicellulosiruptor owensensis OL.</title>
        <authorList>
            <consortium name="US DOE Joint Genome Institute"/>
            <person name="Lucas S."/>
            <person name="Copeland A."/>
            <person name="Lapidus A."/>
            <person name="Cheng J.-F."/>
            <person name="Bruce D."/>
            <person name="Goodwin L."/>
            <person name="Pitluck S."/>
            <person name="Davenport K."/>
            <person name="Detter J.C."/>
            <person name="Han C."/>
            <person name="Tapia R."/>
            <person name="Land M."/>
            <person name="Hauser L."/>
            <person name="Chang Y.-J."/>
            <person name="Jeffries C."/>
            <person name="Kyrpides N."/>
            <person name="Ivanova N."/>
            <person name="Mikhailova N."/>
            <person name="Blumer-Schuette S.E."/>
            <person name="Kelly R.M."/>
            <person name="Woyke T."/>
        </authorList>
    </citation>
    <scope>NUCLEOTIDE SEQUENCE</scope>
    <source>
        <strain>OL</strain>
    </source>
</reference>
<evidence type="ECO:0000256" key="5">
    <source>
        <dbReference type="ARBA" id="ARBA00022840"/>
    </source>
</evidence>
<dbReference type="STRING" id="632518.Calow_1076"/>